<feature type="transmembrane region" description="Helical" evidence="7">
    <location>
        <begin position="107"/>
        <end position="126"/>
    </location>
</feature>
<evidence type="ECO:0000313" key="10">
    <source>
        <dbReference type="EMBL" id="SEV95843.1"/>
    </source>
</evidence>
<dbReference type="InterPro" id="IPR022791">
    <property type="entry name" value="L-PG_synthase/AglD"/>
</dbReference>
<comment type="similarity">
    <text evidence="2">Belongs to the UPF0104 family.</text>
</comment>
<dbReference type="PANTHER" id="PTHR39087:SF2">
    <property type="entry name" value="UPF0104 MEMBRANE PROTEIN MJ1595"/>
    <property type="match status" value="1"/>
</dbReference>
<comment type="subcellular location">
    <subcellularLocation>
        <location evidence="1">Cell membrane</location>
        <topology evidence="1">Multi-pass membrane protein</topology>
    </subcellularLocation>
</comment>
<dbReference type="OrthoDB" id="15513at2157"/>
<feature type="transmembrane region" description="Helical" evidence="7">
    <location>
        <begin position="20"/>
        <end position="40"/>
    </location>
</feature>
<keyword evidence="4 7" id="KW-0812">Transmembrane</keyword>
<organism evidence="9 11">
    <name type="scientific">Thermococcus thioreducens</name>
    <dbReference type="NCBI Taxonomy" id="277988"/>
    <lineage>
        <taxon>Archaea</taxon>
        <taxon>Methanobacteriati</taxon>
        <taxon>Methanobacteriota</taxon>
        <taxon>Thermococci</taxon>
        <taxon>Thermococcales</taxon>
        <taxon>Thermococcaceae</taxon>
        <taxon>Thermococcus</taxon>
    </lineage>
</organism>
<evidence type="ECO:0000256" key="2">
    <source>
        <dbReference type="ARBA" id="ARBA00011061"/>
    </source>
</evidence>
<dbReference type="AlphaFoldDB" id="A0A0Q2QNW0"/>
<feature type="transmembrane region" description="Helical" evidence="7">
    <location>
        <begin position="241"/>
        <end position="261"/>
    </location>
</feature>
<dbReference type="Pfam" id="PF03706">
    <property type="entry name" value="LPG_synthase_TM"/>
    <property type="match status" value="1"/>
</dbReference>
<reference evidence="9 11" key="1">
    <citation type="submission" date="2015-08" db="EMBL/GenBank/DDBJ databases">
        <title>Thermococcus thioreducens DSM 14981 genome sequencing.</title>
        <authorList>
            <person name="Hong S.-J."/>
            <person name="Kim M.-C."/>
            <person name="Shin J.-H."/>
        </authorList>
    </citation>
    <scope>NUCLEOTIDE SEQUENCE [LARGE SCALE GENOMIC DNA]</scope>
    <source>
        <strain evidence="9 11">DSM 14981</strain>
    </source>
</reference>
<reference evidence="10 12" key="3">
    <citation type="submission" date="2016-10" db="EMBL/GenBank/DDBJ databases">
        <authorList>
            <person name="de Groot N.N."/>
        </authorList>
    </citation>
    <scope>NUCLEOTIDE SEQUENCE [LARGE SCALE GENOMIC DNA]</scope>
    <source>
        <strain evidence="10 12">OGL-20</strain>
    </source>
</reference>
<evidence type="ECO:0008006" key="14">
    <source>
        <dbReference type="Google" id="ProtNLM"/>
    </source>
</evidence>
<dbReference type="NCBIfam" id="TIGR00374">
    <property type="entry name" value="flippase-like domain"/>
    <property type="match status" value="1"/>
</dbReference>
<evidence type="ECO:0000313" key="9">
    <source>
        <dbReference type="EMBL" id="KQH81557.1"/>
    </source>
</evidence>
<sequence>MLESIATSARQYLSVVGTASIKYLTLAFLTYYVSVVLYGIRWKLVLKGVGRDAPLHELVKAILASIFMNNVTPMSRSGGELLRMAWVSKKANIPAGISAVSIIYERILETIPVFALFLTGMAYFSSEEPATLLILGMAGISLIWIKWDSFVSLSLRLFRTPVTHEEMKKITALKNMHSLNIIAILLSSTVWLLDVVRLKLITLAFGLNLAWTLIAVVSIANLLFGLIAFTPGGVGIIEGGLVGTLTYFGIPTALAVSITLLERFVSYVASSLVGLAVLLTSGGVEIWKALKSQ</sequence>
<feature type="transmembrane region" description="Helical" evidence="7">
    <location>
        <begin position="179"/>
        <end position="197"/>
    </location>
</feature>
<evidence type="ECO:0000313" key="13">
    <source>
        <dbReference type="Proteomes" id="UP000250136"/>
    </source>
</evidence>
<dbReference type="EMBL" id="FOIW01000001">
    <property type="protein sequence ID" value="SEV95843.1"/>
    <property type="molecule type" value="Genomic_DNA"/>
</dbReference>
<name>A0A0Q2QNW0_9EURY</name>
<feature type="transmembrane region" description="Helical" evidence="7">
    <location>
        <begin position="132"/>
        <end position="158"/>
    </location>
</feature>
<dbReference type="EMBL" id="LIXN01000021">
    <property type="protein sequence ID" value="KQH81557.1"/>
    <property type="molecule type" value="Genomic_DNA"/>
</dbReference>
<evidence type="ECO:0000256" key="4">
    <source>
        <dbReference type="ARBA" id="ARBA00022692"/>
    </source>
</evidence>
<evidence type="ECO:0000256" key="5">
    <source>
        <dbReference type="ARBA" id="ARBA00022989"/>
    </source>
</evidence>
<feature type="transmembrane region" description="Helical" evidence="7">
    <location>
        <begin position="209"/>
        <end position="229"/>
    </location>
</feature>
<dbReference type="Proteomes" id="UP000250136">
    <property type="component" value="Chromosome"/>
</dbReference>
<dbReference type="Proteomes" id="UP000182125">
    <property type="component" value="Unassembled WGS sequence"/>
</dbReference>
<dbReference type="PATRIC" id="fig|277988.4.peg.2255"/>
<dbReference type="EMBL" id="CP015105">
    <property type="protein sequence ID" value="ASJ12158.1"/>
    <property type="molecule type" value="Genomic_DNA"/>
</dbReference>
<keyword evidence="6 7" id="KW-0472">Membrane</keyword>
<dbReference type="GO" id="GO:0005886">
    <property type="term" value="C:plasma membrane"/>
    <property type="evidence" value="ECO:0007669"/>
    <property type="project" value="UniProtKB-SubCell"/>
</dbReference>
<dbReference type="PANTHER" id="PTHR39087">
    <property type="entry name" value="UPF0104 MEMBRANE PROTEIN MJ1595"/>
    <property type="match status" value="1"/>
</dbReference>
<accession>A0A0Q2QNW0</accession>
<evidence type="ECO:0000256" key="1">
    <source>
        <dbReference type="ARBA" id="ARBA00004651"/>
    </source>
</evidence>
<dbReference type="GeneID" id="33333625"/>
<proteinExistence type="inferred from homology"/>
<dbReference type="Proteomes" id="UP000051862">
    <property type="component" value="Unassembled WGS sequence"/>
</dbReference>
<keyword evidence="3" id="KW-1003">Cell membrane</keyword>
<gene>
    <name evidence="8" type="ORF">A3L14_04345</name>
    <name evidence="9" type="ORF">AMR53_10740</name>
    <name evidence="10" type="ORF">SAMN05216170_1099</name>
</gene>
<evidence type="ECO:0000256" key="3">
    <source>
        <dbReference type="ARBA" id="ARBA00022475"/>
    </source>
</evidence>
<dbReference type="RefSeq" id="WP_055430252.1">
    <property type="nucleotide sequence ID" value="NZ_CP015105.1"/>
</dbReference>
<protein>
    <recommendedName>
        <fullName evidence="14">Flippase-like domain-containing protein</fullName>
    </recommendedName>
</protein>
<evidence type="ECO:0000256" key="6">
    <source>
        <dbReference type="ARBA" id="ARBA00023136"/>
    </source>
</evidence>
<evidence type="ECO:0000313" key="11">
    <source>
        <dbReference type="Proteomes" id="UP000051862"/>
    </source>
</evidence>
<dbReference type="STRING" id="277988.SAMN05216170_1099"/>
<dbReference type="KEGG" id="ttd:A3L14_04345"/>
<evidence type="ECO:0000313" key="8">
    <source>
        <dbReference type="EMBL" id="ASJ12158.1"/>
    </source>
</evidence>
<reference evidence="8 13" key="2">
    <citation type="submission" date="2016-04" db="EMBL/GenBank/DDBJ databases">
        <title>Complete genome sequence of Thermococcus thioreducens type strain OGL-20P.</title>
        <authorList>
            <person name="Oger P.M."/>
        </authorList>
    </citation>
    <scope>NUCLEOTIDE SEQUENCE [LARGE SCALE GENOMIC DNA]</scope>
    <source>
        <strain evidence="8 13">OGL-20P</strain>
    </source>
</reference>
<evidence type="ECO:0000313" key="12">
    <source>
        <dbReference type="Proteomes" id="UP000182125"/>
    </source>
</evidence>
<evidence type="ECO:0000256" key="7">
    <source>
        <dbReference type="SAM" id="Phobius"/>
    </source>
</evidence>
<keyword evidence="13" id="KW-1185">Reference proteome</keyword>
<keyword evidence="5 7" id="KW-1133">Transmembrane helix</keyword>
<feature type="transmembrane region" description="Helical" evidence="7">
    <location>
        <begin position="267"/>
        <end position="287"/>
    </location>
</feature>